<dbReference type="EMBL" id="PP947710">
    <property type="protein sequence ID" value="XDG31302.1"/>
    <property type="molecule type" value="Genomic_DNA"/>
</dbReference>
<reference evidence="1" key="1">
    <citation type="submission" date="2024-06" db="EMBL/GenBank/DDBJ databases">
        <title>The complete genome of Mycolicibacterium smegmatis phage.</title>
        <authorList>
            <person name="Zong M."/>
            <person name="Wu X."/>
            <person name="Feng Y."/>
        </authorList>
    </citation>
    <scope>NUCLEOTIDE SEQUENCE</scope>
</reference>
<accession>A0AB39AKU6</accession>
<organism evidence="1">
    <name type="scientific">Mycolicibacterium phage phi1_186018</name>
    <dbReference type="NCBI Taxonomy" id="3236641"/>
    <lineage>
        <taxon>Viruses</taxon>
        <taxon>Duplodnaviria</taxon>
        <taxon>Heunggongvirae</taxon>
        <taxon>Uroviricota</taxon>
        <taxon>Caudoviricetes</taxon>
        <taxon>Bclasvirinae</taxon>
        <taxon>Coopervirus</taxon>
    </lineage>
</organism>
<proteinExistence type="predicted"/>
<gene>
    <name evidence="1" type="ORF">NJGIMKJC_CDS0036</name>
</gene>
<evidence type="ECO:0000313" key="1">
    <source>
        <dbReference type="EMBL" id="XDG31302.1"/>
    </source>
</evidence>
<protein>
    <submittedName>
        <fullName evidence="1">Uncharacterized protein</fullName>
    </submittedName>
</protein>
<name>A0AB39AKU6_9CAUD</name>
<sequence>MPTESCGWPRGRCRAWWPTRLPTAVPTPPSCWRPARCPADC</sequence>